<dbReference type="InterPro" id="IPR006047">
    <property type="entry name" value="GH13_cat_dom"/>
</dbReference>
<evidence type="ECO:0000313" key="4">
    <source>
        <dbReference type="Proteomes" id="UP000757461"/>
    </source>
</evidence>
<evidence type="ECO:0000256" key="1">
    <source>
        <dbReference type="SAM" id="SignalP"/>
    </source>
</evidence>
<evidence type="ECO:0000313" key="3">
    <source>
        <dbReference type="EMBL" id="MBF1415247.1"/>
    </source>
</evidence>
<feature type="signal peptide" evidence="1">
    <location>
        <begin position="1"/>
        <end position="19"/>
    </location>
</feature>
<reference evidence="3" key="1">
    <citation type="submission" date="2020-04" db="EMBL/GenBank/DDBJ databases">
        <title>Deep metagenomics examines the oral microbiome during advanced dental caries in children, revealing novel taxa and co-occurrences with host molecules.</title>
        <authorList>
            <person name="Baker J.L."/>
            <person name="Morton J.T."/>
            <person name="Dinis M."/>
            <person name="Alvarez R."/>
            <person name="Tran N.C."/>
            <person name="Knight R."/>
            <person name="Edlund A."/>
        </authorList>
    </citation>
    <scope>NUCLEOTIDE SEQUENCE</scope>
    <source>
        <strain evidence="3">JCVI_25_bin.9</strain>
    </source>
</reference>
<gene>
    <name evidence="3" type="ORF">HXN33_06665</name>
</gene>
<feature type="domain" description="Glycosyl hydrolase family 13 catalytic" evidence="2">
    <location>
        <begin position="28"/>
        <end position="362"/>
    </location>
</feature>
<organism evidence="3 4">
    <name type="scientific">Prevotella histicola</name>
    <dbReference type="NCBI Taxonomy" id="470565"/>
    <lineage>
        <taxon>Bacteria</taxon>
        <taxon>Pseudomonadati</taxon>
        <taxon>Bacteroidota</taxon>
        <taxon>Bacteroidia</taxon>
        <taxon>Bacteroidales</taxon>
        <taxon>Prevotellaceae</taxon>
        <taxon>Prevotella</taxon>
    </lineage>
</organism>
<dbReference type="InterPro" id="IPR017853">
    <property type="entry name" value="GH"/>
</dbReference>
<dbReference type="EMBL" id="JABZSQ010000112">
    <property type="protein sequence ID" value="MBF1415247.1"/>
    <property type="molecule type" value="Genomic_DNA"/>
</dbReference>
<name>A0A930N682_9BACT</name>
<proteinExistence type="predicted"/>
<comment type="caution">
    <text evidence="3">The sequence shown here is derived from an EMBL/GenBank/DDBJ whole genome shotgun (WGS) entry which is preliminary data.</text>
</comment>
<sequence length="808" mass="92382">MKRFFVSTFAFLLSLCSMAQGWPGHDHSVMLQGFYWDSFQETQWTNLEKMADDFADYFNLVWVPQSGKGGSIPSMGYNPLYYFNQHSSFGTRDELKNMIKTFKQRGIGTIADVVINHHETVGWFIFPPETYNGVTYQFQSTDICADDGVKNRNSCEDAAREQNVQLSKNNDEGDDWGGMRDLDHKSENVQKIVKAYERMLIDDLGYVGFRYDMAKGFAGYHFKDYNSSANAKYSVGEVWTYDIPEMKKWIENTEWYSGVFDFPFKRTVERAIHDNNWTKLGEPNTVVSDSHYRRYIVTYVENHDTQIRKGEHGENINLNNGYMEKDTLAANAYMLAMPGTPCVFLPHYLRYPQEIKKMIDVRKFAGIHNESFYTTYAKDKAYYAITTKGDDGEILVVVGPKANSLPVDTHKYKKILSGYHYVYYADVASFGSKAWISLPGGKYQGRDLKVRLDAVSVDDNVQLAYTTDGTTPDLSSRKVAPGMEITLPEGRTVLRVTPVVNGKLGKSVTRVYKVEDFKPHTIRVYVNADRVGWNDYVNFHSWGGTQTGTQWPGEKVTRTETINGKKWFYKDYELKTADDYVNFVFSTGTDGGTASKNQTFDKNNVKETSFFDVSPEKDYVGVYFDSGKDKGPKEEHYFIDNLTPVYKQKTIRIYVNTEQVGWNDYVNIHSWGGSHADTQWPGDKVTDTEIIDGKKWFYKDYTLNNDDDYVNFVFSRGTVADAYQSQTVDREYINKTSFFTISSVKEGDKFNIQRAASKPTPMGISMVHEDLGKISADNAYYTLSGQRLNGKPSRCGVYIHNGKKIVVK</sequence>
<dbReference type="AlphaFoldDB" id="A0A930N682"/>
<dbReference type="Proteomes" id="UP000757461">
    <property type="component" value="Unassembled WGS sequence"/>
</dbReference>
<dbReference type="PANTHER" id="PTHR43447">
    <property type="entry name" value="ALPHA-AMYLASE"/>
    <property type="match status" value="1"/>
</dbReference>
<dbReference type="CDD" id="cd11314">
    <property type="entry name" value="AmyAc_arch_bac_plant_AmyA"/>
    <property type="match status" value="1"/>
</dbReference>
<feature type="chain" id="PRO_5037850407" evidence="1">
    <location>
        <begin position="20"/>
        <end position="808"/>
    </location>
</feature>
<dbReference type="SMART" id="SM00642">
    <property type="entry name" value="Aamy"/>
    <property type="match status" value="1"/>
</dbReference>
<accession>A0A930N682</accession>
<dbReference type="Gene3D" id="3.20.20.80">
    <property type="entry name" value="Glycosidases"/>
    <property type="match status" value="1"/>
</dbReference>
<dbReference type="GO" id="GO:0005975">
    <property type="term" value="P:carbohydrate metabolic process"/>
    <property type="evidence" value="ECO:0007669"/>
    <property type="project" value="InterPro"/>
</dbReference>
<dbReference type="SUPFAM" id="SSF51445">
    <property type="entry name" value="(Trans)glycosidases"/>
    <property type="match status" value="1"/>
</dbReference>
<dbReference type="Pfam" id="PF00128">
    <property type="entry name" value="Alpha-amylase"/>
    <property type="match status" value="1"/>
</dbReference>
<keyword evidence="1" id="KW-0732">Signal</keyword>
<protein>
    <submittedName>
        <fullName evidence="3">Chitobiase/beta-hexosaminidase C-terminal domain-containing protein</fullName>
    </submittedName>
</protein>
<evidence type="ECO:0000259" key="2">
    <source>
        <dbReference type="SMART" id="SM00642"/>
    </source>
</evidence>